<dbReference type="EMBL" id="LIZX01000021">
    <property type="protein sequence ID" value="KPJ69575.1"/>
    <property type="molecule type" value="Genomic_DNA"/>
</dbReference>
<organism evidence="7 8">
    <name type="scientific">candidate division WOR-1 bacterium DG_54_3</name>
    <dbReference type="NCBI Taxonomy" id="1703775"/>
    <lineage>
        <taxon>Bacteria</taxon>
        <taxon>Bacillati</taxon>
        <taxon>Saganbacteria</taxon>
    </lineage>
</organism>
<feature type="transmembrane region" description="Helical" evidence="6">
    <location>
        <begin position="228"/>
        <end position="250"/>
    </location>
</feature>
<feature type="transmembrane region" description="Helical" evidence="6">
    <location>
        <begin position="116"/>
        <end position="135"/>
    </location>
</feature>
<evidence type="ECO:0000256" key="2">
    <source>
        <dbReference type="ARBA" id="ARBA00022448"/>
    </source>
</evidence>
<proteinExistence type="predicted"/>
<dbReference type="NCBIfam" id="NF037982">
    <property type="entry name" value="Nramp_1"/>
    <property type="match status" value="1"/>
</dbReference>
<comment type="subcellular location">
    <subcellularLocation>
        <location evidence="1">Membrane</location>
        <topology evidence="1">Multi-pass membrane protein</topology>
    </subcellularLocation>
</comment>
<keyword evidence="2" id="KW-0813">Transport</keyword>
<feature type="transmembrane region" description="Helical" evidence="6">
    <location>
        <begin position="185"/>
        <end position="207"/>
    </location>
</feature>
<gene>
    <name evidence="7" type="ORF">AMJ44_03405</name>
</gene>
<evidence type="ECO:0000313" key="8">
    <source>
        <dbReference type="Proteomes" id="UP000051861"/>
    </source>
</evidence>
<feature type="transmembrane region" description="Helical" evidence="6">
    <location>
        <begin position="321"/>
        <end position="339"/>
    </location>
</feature>
<keyword evidence="4 6" id="KW-1133">Transmembrane helix</keyword>
<keyword evidence="3 6" id="KW-0812">Transmembrane</keyword>
<comment type="caution">
    <text evidence="7">The sequence shown here is derived from an EMBL/GenBank/DDBJ whole genome shotgun (WGS) entry which is preliminary data.</text>
</comment>
<dbReference type="InterPro" id="IPR001046">
    <property type="entry name" value="NRAMP_fam"/>
</dbReference>
<accession>A0A0S7Y4A2</accession>
<feature type="transmembrane region" description="Helical" evidence="6">
    <location>
        <begin position="46"/>
        <end position="64"/>
    </location>
</feature>
<dbReference type="GO" id="GO:0034755">
    <property type="term" value="P:iron ion transmembrane transport"/>
    <property type="evidence" value="ECO:0007669"/>
    <property type="project" value="TreeGrafter"/>
</dbReference>
<keyword evidence="5 6" id="KW-0472">Membrane</keyword>
<evidence type="ECO:0000256" key="6">
    <source>
        <dbReference type="SAM" id="Phobius"/>
    </source>
</evidence>
<dbReference type="GO" id="GO:0005886">
    <property type="term" value="C:plasma membrane"/>
    <property type="evidence" value="ECO:0007669"/>
    <property type="project" value="TreeGrafter"/>
</dbReference>
<dbReference type="AlphaFoldDB" id="A0A0S7Y4A2"/>
<evidence type="ECO:0000256" key="5">
    <source>
        <dbReference type="ARBA" id="ARBA00023136"/>
    </source>
</evidence>
<evidence type="ECO:0000256" key="1">
    <source>
        <dbReference type="ARBA" id="ARBA00004141"/>
    </source>
</evidence>
<feature type="transmembrane region" description="Helical" evidence="6">
    <location>
        <begin position="85"/>
        <end position="104"/>
    </location>
</feature>
<dbReference type="PANTHER" id="PTHR11706">
    <property type="entry name" value="SOLUTE CARRIER PROTEIN FAMILY 11 MEMBER"/>
    <property type="match status" value="1"/>
</dbReference>
<dbReference type="Pfam" id="PF01566">
    <property type="entry name" value="Nramp"/>
    <property type="match status" value="1"/>
</dbReference>
<dbReference type="GO" id="GO:0015086">
    <property type="term" value="F:cadmium ion transmembrane transporter activity"/>
    <property type="evidence" value="ECO:0007669"/>
    <property type="project" value="TreeGrafter"/>
</dbReference>
<dbReference type="PANTHER" id="PTHR11706:SF33">
    <property type="entry name" value="NATURAL RESISTANCE-ASSOCIATED MACROPHAGE PROTEIN 2"/>
    <property type="match status" value="1"/>
</dbReference>
<evidence type="ECO:0000256" key="4">
    <source>
        <dbReference type="ARBA" id="ARBA00022989"/>
    </source>
</evidence>
<evidence type="ECO:0000256" key="3">
    <source>
        <dbReference type="ARBA" id="ARBA00022692"/>
    </source>
</evidence>
<feature type="transmembrane region" description="Helical" evidence="6">
    <location>
        <begin position="147"/>
        <end position="165"/>
    </location>
</feature>
<protein>
    <submittedName>
        <fullName evidence="7">Mn transporter</fullName>
    </submittedName>
</protein>
<sequence length="413" mass="45763">MRFPRLKRIWIFLAILGPGVIAAIAGNDAGGTATYSIVGARYGYHMLWMLVLVGISLIVIQEMCARMGVITGKGLSDLIREEFGLRWTLFAMAVLLIANVAVTISEFAGIAASLEIFGITRYLTIPFMVVLIWFLMTRGTYKGVERIFIAMCFIYFAYIFSGFLARPDWELVFKHTFVPSFELDLNFILISIAMIGTTVTPWMQFYLQSSVVEKGIKMKQYKYQKWDVILGSIVAVIIAFFIVIACSAVLHPRGIIIHEAKEAALALRPFAGGYAAALFALGLFASSTLGASILPLSSSYAICEAFGWENGISKKFNEAPVFYALYTALILIGGGVVLFPKLNLINVMLFSQTTNGILFPFILIFMLFLVNNRRLMGQYVNSKFNNLVAWATALVLILLTILLIVATFTGQIT</sequence>
<dbReference type="Proteomes" id="UP000051861">
    <property type="component" value="Unassembled WGS sequence"/>
</dbReference>
<name>A0A0S7Y4A2_UNCSA</name>
<evidence type="ECO:0000313" key="7">
    <source>
        <dbReference type="EMBL" id="KPJ69575.1"/>
    </source>
</evidence>
<feature type="transmembrane region" description="Helical" evidence="6">
    <location>
        <begin position="345"/>
        <end position="367"/>
    </location>
</feature>
<dbReference type="GO" id="GO:0005384">
    <property type="term" value="F:manganese ion transmembrane transporter activity"/>
    <property type="evidence" value="ECO:0007669"/>
    <property type="project" value="TreeGrafter"/>
</dbReference>
<feature type="transmembrane region" description="Helical" evidence="6">
    <location>
        <begin position="387"/>
        <end position="408"/>
    </location>
</feature>
<reference evidence="7 8" key="1">
    <citation type="journal article" date="2015" name="Microbiome">
        <title>Genomic resolution of linkages in carbon, nitrogen, and sulfur cycling among widespread estuary sediment bacteria.</title>
        <authorList>
            <person name="Baker B.J."/>
            <person name="Lazar C.S."/>
            <person name="Teske A.P."/>
            <person name="Dick G.J."/>
        </authorList>
    </citation>
    <scope>NUCLEOTIDE SEQUENCE [LARGE SCALE GENOMIC DNA]</scope>
    <source>
        <strain evidence="7">DG_54_3</strain>
    </source>
</reference>
<dbReference type="PATRIC" id="fig|1703775.3.peg.627"/>
<feature type="transmembrane region" description="Helical" evidence="6">
    <location>
        <begin position="270"/>
        <end position="294"/>
    </location>
</feature>